<keyword evidence="2" id="KW-0808">Transferase</keyword>
<dbReference type="Pfam" id="PF00534">
    <property type="entry name" value="Glycos_transf_1"/>
    <property type="match status" value="1"/>
</dbReference>
<dbReference type="InterPro" id="IPR028098">
    <property type="entry name" value="Glyco_trans_4-like_N"/>
</dbReference>
<sequence>MTARVDVHVLTPGDHFSPRTGSAIPTVVDGLCRAVQPGAPRPRAVVARGTYPERYSSAEVVDYAPVGPRPWDRYADLALARAAGARPGARRLLRPTVAEQAGWPPSVVLAHNAPQLVPLVREPHRAVLYAHNLLLRTYSRREAARVLGGARAIVCVSRALAEQTRDRLPPGLADRVHVVRNGVDTRQFHPRADPARGERLRVVFVGRMIRDKGADVLLDAAGMLRRRDVEVTLVGSQNFDAGAAPSAYERELRARAAGLGDRVRLLPFMPRVQVAALCRASDVLVVPSRWAEPFALTVMEGMASGVPVVASRIGGIPEVMGPAGLQVRPGDPADLAEAIDALASDEPWRLRLGIEARAWAEAHDWSWARSRLDTVLTGID</sequence>
<evidence type="ECO:0000256" key="2">
    <source>
        <dbReference type="ARBA" id="ARBA00022679"/>
    </source>
</evidence>
<dbReference type="PANTHER" id="PTHR12526:SF635">
    <property type="entry name" value="GLYCOSYL TRANSFERASE GROUP 1"/>
    <property type="match status" value="1"/>
</dbReference>
<dbReference type="RefSeq" id="WP_227567812.1">
    <property type="nucleotide sequence ID" value="NZ_CP101988.1"/>
</dbReference>
<accession>A0ABY5KZW0</accession>
<reference evidence="5 6" key="1">
    <citation type="submission" date="2022-07" db="EMBL/GenBank/DDBJ databases">
        <title>Novel species in genus cellulomonas.</title>
        <authorList>
            <person name="Ye L."/>
        </authorList>
    </citation>
    <scope>NUCLEOTIDE SEQUENCE [LARGE SCALE GENOMIC DNA]</scope>
    <source>
        <strain evidence="6">zg-Y338</strain>
    </source>
</reference>
<evidence type="ECO:0000256" key="1">
    <source>
        <dbReference type="ARBA" id="ARBA00022676"/>
    </source>
</evidence>
<name>A0ABY5KZW0_9CELL</name>
<dbReference type="PANTHER" id="PTHR12526">
    <property type="entry name" value="GLYCOSYLTRANSFERASE"/>
    <property type="match status" value="1"/>
</dbReference>
<evidence type="ECO:0000259" key="4">
    <source>
        <dbReference type="Pfam" id="PF13439"/>
    </source>
</evidence>
<organism evidence="5 6">
    <name type="scientific">Cellulomonas chengniuliangii</name>
    <dbReference type="NCBI Taxonomy" id="2968084"/>
    <lineage>
        <taxon>Bacteria</taxon>
        <taxon>Bacillati</taxon>
        <taxon>Actinomycetota</taxon>
        <taxon>Actinomycetes</taxon>
        <taxon>Micrococcales</taxon>
        <taxon>Cellulomonadaceae</taxon>
        <taxon>Cellulomonas</taxon>
    </lineage>
</organism>
<dbReference type="Proteomes" id="UP001316189">
    <property type="component" value="Chromosome"/>
</dbReference>
<dbReference type="SUPFAM" id="SSF53756">
    <property type="entry name" value="UDP-Glycosyltransferase/glycogen phosphorylase"/>
    <property type="match status" value="1"/>
</dbReference>
<dbReference type="EMBL" id="CP101988">
    <property type="protein sequence ID" value="UUI76070.1"/>
    <property type="molecule type" value="Genomic_DNA"/>
</dbReference>
<dbReference type="InterPro" id="IPR001296">
    <property type="entry name" value="Glyco_trans_1"/>
</dbReference>
<evidence type="ECO:0000313" key="5">
    <source>
        <dbReference type="EMBL" id="UUI76070.1"/>
    </source>
</evidence>
<evidence type="ECO:0000313" key="6">
    <source>
        <dbReference type="Proteomes" id="UP001316189"/>
    </source>
</evidence>
<keyword evidence="6" id="KW-1185">Reference proteome</keyword>
<dbReference type="Gene3D" id="3.40.50.2000">
    <property type="entry name" value="Glycogen Phosphorylase B"/>
    <property type="match status" value="2"/>
</dbReference>
<keyword evidence="1" id="KW-0328">Glycosyltransferase</keyword>
<evidence type="ECO:0000259" key="3">
    <source>
        <dbReference type="Pfam" id="PF00534"/>
    </source>
</evidence>
<gene>
    <name evidence="5" type="ORF">NP064_03960</name>
</gene>
<protein>
    <submittedName>
        <fullName evidence="5">Glycosyltransferase family 4 protein</fullName>
    </submittedName>
</protein>
<feature type="domain" description="Glycosyl transferase family 1" evidence="3">
    <location>
        <begin position="189"/>
        <end position="359"/>
    </location>
</feature>
<dbReference type="CDD" id="cd03801">
    <property type="entry name" value="GT4_PimA-like"/>
    <property type="match status" value="1"/>
</dbReference>
<dbReference type="Pfam" id="PF13439">
    <property type="entry name" value="Glyco_transf_4"/>
    <property type="match status" value="1"/>
</dbReference>
<proteinExistence type="predicted"/>
<feature type="domain" description="Glycosyltransferase subfamily 4-like N-terminal" evidence="4">
    <location>
        <begin position="45"/>
        <end position="186"/>
    </location>
</feature>